<dbReference type="Proteomes" id="UP001501444">
    <property type="component" value="Unassembled WGS sequence"/>
</dbReference>
<sequence length="65" mass="6729">MAIPTSQGVTVSDVAVRTSEIAATISDIADVASRNTAEAGTSLTAARQLAGMAEQMNGLVTRFRF</sequence>
<dbReference type="Gene3D" id="1.10.287.950">
    <property type="entry name" value="Methyl-accepting chemotaxis protein"/>
    <property type="match status" value="1"/>
</dbReference>
<accession>A0ABP5TME6</accession>
<protein>
    <recommendedName>
        <fullName evidence="3">Methyl-accepting chemotaxis protein</fullName>
    </recommendedName>
</protein>
<organism evidence="1 2">
    <name type="scientific">Dactylosporangium salmoneum</name>
    <dbReference type="NCBI Taxonomy" id="53361"/>
    <lineage>
        <taxon>Bacteria</taxon>
        <taxon>Bacillati</taxon>
        <taxon>Actinomycetota</taxon>
        <taxon>Actinomycetes</taxon>
        <taxon>Micromonosporales</taxon>
        <taxon>Micromonosporaceae</taxon>
        <taxon>Dactylosporangium</taxon>
    </lineage>
</organism>
<proteinExistence type="predicted"/>
<dbReference type="SUPFAM" id="SSF58104">
    <property type="entry name" value="Methyl-accepting chemotaxis protein (MCP) signaling domain"/>
    <property type="match status" value="1"/>
</dbReference>
<keyword evidence="2" id="KW-1185">Reference proteome</keyword>
<gene>
    <name evidence="1" type="ORF">GCM10010170_049790</name>
</gene>
<name>A0ABP5TME6_9ACTN</name>
<evidence type="ECO:0000313" key="1">
    <source>
        <dbReference type="EMBL" id="GAA2356766.1"/>
    </source>
</evidence>
<reference evidence="2" key="1">
    <citation type="journal article" date="2019" name="Int. J. Syst. Evol. Microbiol.">
        <title>The Global Catalogue of Microorganisms (GCM) 10K type strain sequencing project: providing services to taxonomists for standard genome sequencing and annotation.</title>
        <authorList>
            <consortium name="The Broad Institute Genomics Platform"/>
            <consortium name="The Broad Institute Genome Sequencing Center for Infectious Disease"/>
            <person name="Wu L."/>
            <person name="Ma J."/>
        </authorList>
    </citation>
    <scope>NUCLEOTIDE SEQUENCE [LARGE SCALE GENOMIC DNA]</scope>
    <source>
        <strain evidence="2">JCM 3272</strain>
    </source>
</reference>
<comment type="caution">
    <text evidence="1">The sequence shown here is derived from an EMBL/GenBank/DDBJ whole genome shotgun (WGS) entry which is preliminary data.</text>
</comment>
<dbReference type="EMBL" id="BAAARV010000039">
    <property type="protein sequence ID" value="GAA2356766.1"/>
    <property type="molecule type" value="Genomic_DNA"/>
</dbReference>
<evidence type="ECO:0008006" key="3">
    <source>
        <dbReference type="Google" id="ProtNLM"/>
    </source>
</evidence>
<evidence type="ECO:0000313" key="2">
    <source>
        <dbReference type="Proteomes" id="UP001501444"/>
    </source>
</evidence>